<evidence type="ECO:0000256" key="1">
    <source>
        <dbReference type="SAM" id="MobiDB-lite"/>
    </source>
</evidence>
<organism evidence="2 3">
    <name type="scientific">Chamaesiphon polymorphus CCALA 037</name>
    <dbReference type="NCBI Taxonomy" id="2107692"/>
    <lineage>
        <taxon>Bacteria</taxon>
        <taxon>Bacillati</taxon>
        <taxon>Cyanobacteriota</taxon>
        <taxon>Cyanophyceae</taxon>
        <taxon>Gomontiellales</taxon>
        <taxon>Chamaesiphonaceae</taxon>
        <taxon>Chamaesiphon</taxon>
    </lineage>
</organism>
<keyword evidence="3" id="KW-1185">Reference proteome</keyword>
<evidence type="ECO:0000313" key="3">
    <source>
        <dbReference type="Proteomes" id="UP000238937"/>
    </source>
</evidence>
<proteinExistence type="predicted"/>
<accession>A0A2T1GLY5</accession>
<feature type="region of interest" description="Disordered" evidence="1">
    <location>
        <begin position="41"/>
        <end position="78"/>
    </location>
</feature>
<gene>
    <name evidence="2" type="ORF">C7B77_02945</name>
</gene>
<name>A0A2T1GLY5_9CYAN</name>
<dbReference type="EMBL" id="PVWO01000020">
    <property type="protein sequence ID" value="PSB58888.1"/>
    <property type="molecule type" value="Genomic_DNA"/>
</dbReference>
<protein>
    <submittedName>
        <fullName evidence="2">Uncharacterized protein</fullName>
    </submittedName>
</protein>
<reference evidence="2 3" key="1">
    <citation type="submission" date="2018-03" db="EMBL/GenBank/DDBJ databases">
        <title>The ancient ancestry and fast evolution of plastids.</title>
        <authorList>
            <person name="Moore K.R."/>
            <person name="Magnabosco C."/>
            <person name="Momper L."/>
            <person name="Gold D.A."/>
            <person name="Bosak T."/>
            <person name="Fournier G.P."/>
        </authorList>
    </citation>
    <scope>NUCLEOTIDE SEQUENCE [LARGE SCALE GENOMIC DNA]</scope>
    <source>
        <strain evidence="2 3">CCALA 037</strain>
    </source>
</reference>
<comment type="caution">
    <text evidence="2">The sequence shown here is derived from an EMBL/GenBank/DDBJ whole genome shotgun (WGS) entry which is preliminary data.</text>
</comment>
<dbReference type="Proteomes" id="UP000238937">
    <property type="component" value="Unassembled WGS sequence"/>
</dbReference>
<dbReference type="RefSeq" id="WP_106300159.1">
    <property type="nucleotide sequence ID" value="NZ_PVWO01000020.1"/>
</dbReference>
<sequence length="92" mass="10123">MKDDSLVGDRGSALGFRLEVGDRLTANIIWNIGDRSRKVVENTDRTNPNVPKLSDDRGGLGRSCQGDAGGATSVTPSDNDRSLWDRYFKRLL</sequence>
<dbReference type="AlphaFoldDB" id="A0A2T1GLY5"/>
<evidence type="ECO:0000313" key="2">
    <source>
        <dbReference type="EMBL" id="PSB58888.1"/>
    </source>
</evidence>